<proteinExistence type="predicted"/>
<dbReference type="EMBL" id="CP118246">
    <property type="protein sequence ID" value="WDR01623.1"/>
    <property type="molecule type" value="Genomic_DNA"/>
</dbReference>
<name>A0ABY7YK50_9HYPH</name>
<gene>
    <name evidence="2" type="ORF">PSQ19_12695</name>
</gene>
<sequence>MSVNSALRLGVSRATTYRLVRLFRSGGTATSLLQRKRGPPTGHRALDAERDSIIHAQ</sequence>
<organism evidence="2 3">
    <name type="scientific">Devosia algicola</name>
    <dbReference type="NCBI Taxonomy" id="3026418"/>
    <lineage>
        <taxon>Bacteria</taxon>
        <taxon>Pseudomonadati</taxon>
        <taxon>Pseudomonadota</taxon>
        <taxon>Alphaproteobacteria</taxon>
        <taxon>Hyphomicrobiales</taxon>
        <taxon>Devosiaceae</taxon>
        <taxon>Devosia</taxon>
    </lineage>
</organism>
<evidence type="ECO:0000313" key="2">
    <source>
        <dbReference type="EMBL" id="WDR01623.1"/>
    </source>
</evidence>
<keyword evidence="3" id="KW-1185">Reference proteome</keyword>
<dbReference type="Proteomes" id="UP001220530">
    <property type="component" value="Chromosome"/>
</dbReference>
<feature type="region of interest" description="Disordered" evidence="1">
    <location>
        <begin position="31"/>
        <end position="57"/>
    </location>
</feature>
<protein>
    <submittedName>
        <fullName evidence="2">Helix-turn-helix domain-containing protein</fullName>
    </submittedName>
</protein>
<feature type="compositionally biased region" description="Basic and acidic residues" evidence="1">
    <location>
        <begin position="44"/>
        <end position="57"/>
    </location>
</feature>
<accession>A0ABY7YK50</accession>
<evidence type="ECO:0000256" key="1">
    <source>
        <dbReference type="SAM" id="MobiDB-lite"/>
    </source>
</evidence>
<evidence type="ECO:0000313" key="3">
    <source>
        <dbReference type="Proteomes" id="UP001220530"/>
    </source>
</evidence>
<reference evidence="2 3" key="1">
    <citation type="submission" date="2023-02" db="EMBL/GenBank/DDBJ databases">
        <title>Devosia algicola sp. nov., isolated from the phycosphere of marine algae.</title>
        <authorList>
            <person name="Kim J.M."/>
            <person name="Lee J.K."/>
            <person name="Choi B.J."/>
            <person name="Bayburt H."/>
            <person name="Jeon C.O."/>
        </authorList>
    </citation>
    <scope>NUCLEOTIDE SEQUENCE [LARGE SCALE GENOMIC DNA]</scope>
    <source>
        <strain evidence="2 3">G20-9</strain>
    </source>
</reference>